<keyword evidence="3" id="KW-1185">Reference proteome</keyword>
<feature type="region of interest" description="Disordered" evidence="1">
    <location>
        <begin position="194"/>
        <end position="240"/>
    </location>
</feature>
<evidence type="ECO:0000313" key="2">
    <source>
        <dbReference type="EMBL" id="KNF01607.1"/>
    </source>
</evidence>
<feature type="compositionally biased region" description="Basic and acidic residues" evidence="1">
    <location>
        <begin position="103"/>
        <end position="123"/>
    </location>
</feature>
<comment type="caution">
    <text evidence="2">The sequence shown here is derived from an EMBL/GenBank/DDBJ whole genome shotgun (WGS) entry which is preliminary data.</text>
</comment>
<organism evidence="2 3">
    <name type="scientific">Puccinia striiformis f. sp. tritici PST-78</name>
    <dbReference type="NCBI Taxonomy" id="1165861"/>
    <lineage>
        <taxon>Eukaryota</taxon>
        <taxon>Fungi</taxon>
        <taxon>Dikarya</taxon>
        <taxon>Basidiomycota</taxon>
        <taxon>Pucciniomycotina</taxon>
        <taxon>Pucciniomycetes</taxon>
        <taxon>Pucciniales</taxon>
        <taxon>Pucciniaceae</taxon>
        <taxon>Puccinia</taxon>
    </lineage>
</organism>
<dbReference type="OrthoDB" id="2512413at2759"/>
<protein>
    <submittedName>
        <fullName evidence="2">Uncharacterized protein</fullName>
    </submittedName>
</protein>
<gene>
    <name evidence="2" type="ORF">PSTG_05039</name>
</gene>
<feature type="region of interest" description="Disordered" evidence="1">
    <location>
        <begin position="82"/>
        <end position="165"/>
    </location>
</feature>
<proteinExistence type="predicted"/>
<feature type="compositionally biased region" description="Polar residues" evidence="1">
    <location>
        <begin position="87"/>
        <end position="102"/>
    </location>
</feature>
<feature type="compositionally biased region" description="Basic residues" evidence="1">
    <location>
        <begin position="194"/>
        <end position="210"/>
    </location>
</feature>
<dbReference type="Proteomes" id="UP000054564">
    <property type="component" value="Unassembled WGS sequence"/>
</dbReference>
<name>A0A0L0VQX8_9BASI</name>
<dbReference type="EMBL" id="AJIL01000028">
    <property type="protein sequence ID" value="KNF01607.1"/>
    <property type="molecule type" value="Genomic_DNA"/>
</dbReference>
<evidence type="ECO:0000256" key="1">
    <source>
        <dbReference type="SAM" id="MobiDB-lite"/>
    </source>
</evidence>
<dbReference type="AlphaFoldDB" id="A0A0L0VQX8"/>
<evidence type="ECO:0000313" key="3">
    <source>
        <dbReference type="Proteomes" id="UP000054564"/>
    </source>
</evidence>
<reference evidence="3" key="1">
    <citation type="submission" date="2014-03" db="EMBL/GenBank/DDBJ databases">
        <title>The Genome Sequence of Puccinia striiformis f. sp. tritici PST-78.</title>
        <authorList>
            <consortium name="The Broad Institute Genome Sequencing Platform"/>
            <person name="Cuomo C."/>
            <person name="Hulbert S."/>
            <person name="Chen X."/>
            <person name="Walker B."/>
            <person name="Young S.K."/>
            <person name="Zeng Q."/>
            <person name="Gargeya S."/>
            <person name="Fitzgerald M."/>
            <person name="Haas B."/>
            <person name="Abouelleil A."/>
            <person name="Alvarado L."/>
            <person name="Arachchi H.M."/>
            <person name="Berlin A.M."/>
            <person name="Chapman S.B."/>
            <person name="Goldberg J."/>
            <person name="Griggs A."/>
            <person name="Gujja S."/>
            <person name="Hansen M."/>
            <person name="Howarth C."/>
            <person name="Imamovic A."/>
            <person name="Larimer J."/>
            <person name="McCowan C."/>
            <person name="Montmayeur A."/>
            <person name="Murphy C."/>
            <person name="Neiman D."/>
            <person name="Pearson M."/>
            <person name="Priest M."/>
            <person name="Roberts A."/>
            <person name="Saif S."/>
            <person name="Shea T."/>
            <person name="Sisk P."/>
            <person name="Sykes S."/>
            <person name="Wortman J."/>
            <person name="Nusbaum C."/>
            <person name="Birren B."/>
        </authorList>
    </citation>
    <scope>NUCLEOTIDE SEQUENCE [LARGE SCALE GENOMIC DNA]</scope>
    <source>
        <strain evidence="3">race PST-78</strain>
    </source>
</reference>
<sequence>MLVSLGQSSLLYLFYWGFTAIPNTSAVLRFTSSLWEEGSDEPRRIPAADLLRVCSAQWVPSPASDADWKQLWDHSQSVARARLRAQDSGTRDTSSSSFPTRNDWQKEPWKIPTEQREQPHRQLEQLPTTPPSPVLSRTPSPSPPSGDPSAPDLIGSPVPVPDSPIIQPQVEARSSHPDGKAIQETAKEILASLRAKHRKQKASRKDKGKRKLDMQSDEPDGNRSLVSKPKKRRTGNLSYRKSLNSPSTIYCSHTNGHIHLLFHKEQCASFDQRIRAKQLKVNRSPMMERHATLPIGLIPVTGTVLRRGRISRILCVASPDGGPQLTQGHRVLLIHYKYLIAWIYPIHEALMNKSNLPTFVQKFQHQKLVDWIDELILMPDLENPVLIGIVTPALSLPSWKNHQFDETRSKLIHYFAQAEHYNHLVPEMAAYMVDTYQAAHESEYLASTYPRIDDSTEIYTSTDFDKIMVSLFKMLDQETSYTIEKYFYPGTRRPGWLADPLNFGDEYIYLTAFKKQFENDCDKRHVGKLGQQHTIHPKLPIAMYFLHDQEGEGLVRILDEDKYLVTLLVICRLHVKLIKSIHYFHTKIIEHLKTGKKEPAHNEDDLLNWLSSVIIKPKPGNFPLIGPMKINGKLAPWEDVTNKAFNSLKPIHLQLIKFFSEGDTRDNLEETSAFVVTTWYQEFHPIDFARLLE</sequence>
<accession>A0A0L0VQX8</accession>